<dbReference type="HAMAP" id="MF_00338">
    <property type="entry name" value="UPF0145"/>
    <property type="match status" value="1"/>
</dbReference>
<dbReference type="SUPFAM" id="SSF117782">
    <property type="entry name" value="YbjQ-like"/>
    <property type="match status" value="1"/>
</dbReference>
<protein>
    <submittedName>
        <fullName evidence="2">Uncharacterized protein</fullName>
    </submittedName>
</protein>
<name>X0Y9F3_9ZZZZ</name>
<dbReference type="InterPro" id="IPR002765">
    <property type="entry name" value="UPF0145_YbjQ-like"/>
</dbReference>
<gene>
    <name evidence="2" type="ORF">S01H1_66800</name>
</gene>
<dbReference type="EMBL" id="BARS01044186">
    <property type="protein sequence ID" value="GAG33471.1"/>
    <property type="molecule type" value="Genomic_DNA"/>
</dbReference>
<evidence type="ECO:0000256" key="1">
    <source>
        <dbReference type="ARBA" id="ARBA00010751"/>
    </source>
</evidence>
<sequence length="104" mass="11343">MFLITTETIKGREIGEVLGLVRGNTIRARHMGRDIMAGLRNIVGGEIKEYTRMLSQARNQAVERMVKEAEELGADAVIGMRFTTSQTMSGAAEILAYGTAVKLA</sequence>
<dbReference type="InterPro" id="IPR035439">
    <property type="entry name" value="UPF0145_dom_sf"/>
</dbReference>
<organism evidence="2">
    <name type="scientific">marine sediment metagenome</name>
    <dbReference type="NCBI Taxonomy" id="412755"/>
    <lineage>
        <taxon>unclassified sequences</taxon>
        <taxon>metagenomes</taxon>
        <taxon>ecological metagenomes</taxon>
    </lineage>
</organism>
<evidence type="ECO:0000313" key="2">
    <source>
        <dbReference type="EMBL" id="GAG33471.1"/>
    </source>
</evidence>
<dbReference type="Pfam" id="PF01906">
    <property type="entry name" value="YbjQ_1"/>
    <property type="match status" value="1"/>
</dbReference>
<dbReference type="Gene3D" id="3.30.110.70">
    <property type="entry name" value="Hypothetical protein apc22750. Chain B"/>
    <property type="match status" value="1"/>
</dbReference>
<accession>X0Y9F3</accession>
<dbReference type="AlphaFoldDB" id="X0Y9F3"/>
<comment type="caution">
    <text evidence="2">The sequence shown here is derived from an EMBL/GenBank/DDBJ whole genome shotgun (WGS) entry which is preliminary data.</text>
</comment>
<reference evidence="2" key="1">
    <citation type="journal article" date="2014" name="Front. Microbiol.">
        <title>High frequency of phylogenetically diverse reductive dehalogenase-homologous genes in deep subseafloor sedimentary metagenomes.</title>
        <authorList>
            <person name="Kawai M."/>
            <person name="Futagami T."/>
            <person name="Toyoda A."/>
            <person name="Takaki Y."/>
            <person name="Nishi S."/>
            <person name="Hori S."/>
            <person name="Arai W."/>
            <person name="Tsubouchi T."/>
            <person name="Morono Y."/>
            <person name="Uchiyama I."/>
            <person name="Ito T."/>
            <person name="Fujiyama A."/>
            <person name="Inagaki F."/>
            <person name="Takami H."/>
        </authorList>
    </citation>
    <scope>NUCLEOTIDE SEQUENCE</scope>
    <source>
        <strain evidence="2">Expedition CK06-06</strain>
    </source>
</reference>
<comment type="similarity">
    <text evidence="1">Belongs to the UPF0145 family.</text>
</comment>
<dbReference type="PANTHER" id="PTHR34068">
    <property type="entry name" value="UPF0145 PROTEIN YBJQ"/>
    <property type="match status" value="1"/>
</dbReference>
<proteinExistence type="inferred from homology"/>
<dbReference type="PANTHER" id="PTHR34068:SF2">
    <property type="entry name" value="UPF0145 PROTEIN SCO3412"/>
    <property type="match status" value="1"/>
</dbReference>